<gene>
    <name evidence="2" type="ORF">AZ78_1438</name>
</gene>
<feature type="transmembrane region" description="Helical" evidence="1">
    <location>
        <begin position="91"/>
        <end position="109"/>
    </location>
</feature>
<comment type="caution">
    <text evidence="2">The sequence shown here is derived from an EMBL/GenBank/DDBJ whole genome shotgun (WGS) entry which is preliminary data.</text>
</comment>
<dbReference type="Proteomes" id="UP000023435">
    <property type="component" value="Unassembled WGS sequence"/>
</dbReference>
<sequence length="116" mass="12355">MTDTLAPTASASAVSRKPRPTLSWAYRGGVALRALAATVIGYLVAYGFTAFGTVVLPFARNDRVVAASLLCFFVWCAAAMYAFAARSAWRACWVLALWAGAMYAVALLFPEAAARP</sequence>
<accession>A0A108U7C5</accession>
<feature type="transmembrane region" description="Helical" evidence="1">
    <location>
        <begin position="34"/>
        <end position="58"/>
    </location>
</feature>
<keyword evidence="3" id="KW-1185">Reference proteome</keyword>
<evidence type="ECO:0000256" key="1">
    <source>
        <dbReference type="SAM" id="Phobius"/>
    </source>
</evidence>
<organism evidence="2 3">
    <name type="scientific">Lysobacter capsici AZ78</name>
    <dbReference type="NCBI Taxonomy" id="1444315"/>
    <lineage>
        <taxon>Bacteria</taxon>
        <taxon>Pseudomonadati</taxon>
        <taxon>Pseudomonadota</taxon>
        <taxon>Gammaproteobacteria</taxon>
        <taxon>Lysobacterales</taxon>
        <taxon>Lysobacteraceae</taxon>
        <taxon>Lysobacter</taxon>
    </lineage>
</organism>
<keyword evidence="1" id="KW-1133">Transmembrane helix</keyword>
<dbReference type="AlphaFoldDB" id="A0A108U7C5"/>
<dbReference type="EMBL" id="JAJA02000001">
    <property type="protein sequence ID" value="KWS03889.1"/>
    <property type="molecule type" value="Genomic_DNA"/>
</dbReference>
<dbReference type="RefSeq" id="WP_201025456.1">
    <property type="nucleotide sequence ID" value="NZ_JAJA02000001.1"/>
</dbReference>
<evidence type="ECO:0000313" key="3">
    <source>
        <dbReference type="Proteomes" id="UP000023435"/>
    </source>
</evidence>
<keyword evidence="1" id="KW-0472">Membrane</keyword>
<name>A0A108U7C5_9GAMM</name>
<protein>
    <submittedName>
        <fullName evidence="2">Iron uptake protein</fullName>
    </submittedName>
</protein>
<evidence type="ECO:0000313" key="2">
    <source>
        <dbReference type="EMBL" id="KWS03889.1"/>
    </source>
</evidence>
<keyword evidence="1" id="KW-0812">Transmembrane</keyword>
<proteinExistence type="predicted"/>
<reference evidence="2 3" key="1">
    <citation type="journal article" date="2014" name="Genome Announc.">
        <title>Draft Genome Sequence of Lysobacter capsici AZ78, a Bacterium Antagonistic to Plant-Pathogenic Oomycetes.</title>
        <authorList>
            <person name="Puopolo G."/>
            <person name="Sonego P."/>
            <person name="Engelen K."/>
            <person name="Pertot I."/>
        </authorList>
    </citation>
    <scope>NUCLEOTIDE SEQUENCE [LARGE SCALE GENOMIC DNA]</scope>
    <source>
        <strain evidence="2 3">AZ78</strain>
    </source>
</reference>
<feature type="transmembrane region" description="Helical" evidence="1">
    <location>
        <begin position="64"/>
        <end position="84"/>
    </location>
</feature>